<feature type="region of interest" description="Disordered" evidence="1">
    <location>
        <begin position="1"/>
        <end position="21"/>
    </location>
</feature>
<organism evidence="2 3">
    <name type="scientific">Agromyces larvae</name>
    <dbReference type="NCBI Taxonomy" id="2929802"/>
    <lineage>
        <taxon>Bacteria</taxon>
        <taxon>Bacillati</taxon>
        <taxon>Actinomycetota</taxon>
        <taxon>Actinomycetes</taxon>
        <taxon>Micrococcales</taxon>
        <taxon>Microbacteriaceae</taxon>
        <taxon>Agromyces</taxon>
    </lineage>
</organism>
<name>A0ABY4C9H9_9MICO</name>
<keyword evidence="3" id="KW-1185">Reference proteome</keyword>
<dbReference type="GO" id="GO:0005524">
    <property type="term" value="F:ATP binding"/>
    <property type="evidence" value="ECO:0007669"/>
    <property type="project" value="UniProtKB-KW"/>
</dbReference>
<accession>A0ABY4C9H9</accession>
<dbReference type="EMBL" id="CP094528">
    <property type="protein sequence ID" value="UOE45325.1"/>
    <property type="molecule type" value="Genomic_DNA"/>
</dbReference>
<dbReference type="Proteomes" id="UP000832097">
    <property type="component" value="Chromosome"/>
</dbReference>
<sequence length="200" mass="21437">MSARPERDRSGSATAHGAPAGIQVRAAVERAARRADASVIAIDGPSGAGKSSLADALAATRPGPVRVLRLDDVYPGWHGLDRGAQLARIGLIGPLAAGRAGRRPVFDWTASHRAGSVAEFPRRGRTIVEGCGAFAAVAGRRSGVLRVWLDAPDSERRARALRRDAGGFDPYWTMWDAQWRRYAARRPRATADLIVRIVGE</sequence>
<dbReference type="SUPFAM" id="SSF52540">
    <property type="entry name" value="P-loop containing nucleoside triphosphate hydrolases"/>
    <property type="match status" value="1"/>
</dbReference>
<feature type="compositionally biased region" description="Basic and acidic residues" evidence="1">
    <location>
        <begin position="1"/>
        <end position="10"/>
    </location>
</feature>
<reference evidence="2 3" key="1">
    <citation type="submission" date="2022-03" db="EMBL/GenBank/DDBJ databases">
        <title>Mucilaginibacter sp. isolated from the gut of Protaetia brevitarsis seulensis larvae.</title>
        <authorList>
            <person name="Won M."/>
            <person name="Kim S.-J."/>
            <person name="Kwon S.-W."/>
        </authorList>
    </citation>
    <scope>NUCLEOTIDE SEQUENCE [LARGE SCALE GENOMIC DNA]</scope>
    <source>
        <strain evidence="2 3">CFWR-12</strain>
    </source>
</reference>
<evidence type="ECO:0000256" key="1">
    <source>
        <dbReference type="SAM" id="MobiDB-lite"/>
    </source>
</evidence>
<proteinExistence type="predicted"/>
<dbReference type="InterPro" id="IPR027417">
    <property type="entry name" value="P-loop_NTPase"/>
</dbReference>
<dbReference type="RefSeq" id="WP_243557823.1">
    <property type="nucleotide sequence ID" value="NZ_CP094528.1"/>
</dbReference>
<protein>
    <submittedName>
        <fullName evidence="2">ATP-binding protein</fullName>
    </submittedName>
</protein>
<gene>
    <name evidence="2" type="ORF">MTO99_06060</name>
</gene>
<keyword evidence="2" id="KW-0067">ATP-binding</keyword>
<evidence type="ECO:0000313" key="2">
    <source>
        <dbReference type="EMBL" id="UOE45325.1"/>
    </source>
</evidence>
<dbReference type="Gene3D" id="3.40.50.300">
    <property type="entry name" value="P-loop containing nucleotide triphosphate hydrolases"/>
    <property type="match status" value="1"/>
</dbReference>
<keyword evidence="2" id="KW-0547">Nucleotide-binding</keyword>
<evidence type="ECO:0000313" key="3">
    <source>
        <dbReference type="Proteomes" id="UP000832097"/>
    </source>
</evidence>